<dbReference type="Proteomes" id="UP001319827">
    <property type="component" value="Chromosome"/>
</dbReference>
<feature type="compositionally biased region" description="Basic and acidic residues" evidence="1">
    <location>
        <begin position="46"/>
        <end position="61"/>
    </location>
</feature>
<feature type="region of interest" description="Disordered" evidence="1">
    <location>
        <begin position="84"/>
        <end position="110"/>
    </location>
</feature>
<reference evidence="2 3" key="2">
    <citation type="journal article" date="2021" name="Int. J. Syst. Evol. Microbiol.">
        <title>Isolation and Polyphasic Characterization of Desulfuromonas versatilis sp. Nov., an Electrogenic Bacteria Capable of Versatile Metabolism Isolated from a Graphene Oxide-Reducing Enrichment Culture.</title>
        <authorList>
            <person name="Xie L."/>
            <person name="Yoshida N."/>
            <person name="Ishii S."/>
            <person name="Meng L."/>
        </authorList>
    </citation>
    <scope>NUCLEOTIDE SEQUENCE [LARGE SCALE GENOMIC DNA]</scope>
    <source>
        <strain evidence="2 3">NIT-T3</strain>
    </source>
</reference>
<dbReference type="EMBL" id="AP024355">
    <property type="protein sequence ID" value="BCR04888.1"/>
    <property type="molecule type" value="Genomic_DNA"/>
</dbReference>
<feature type="region of interest" description="Disordered" evidence="1">
    <location>
        <begin position="121"/>
        <end position="140"/>
    </location>
</feature>
<name>A0ABN6DXN5_9BACT</name>
<evidence type="ECO:0000313" key="3">
    <source>
        <dbReference type="Proteomes" id="UP001319827"/>
    </source>
</evidence>
<gene>
    <name evidence="2" type="ORF">DESUT3_19570</name>
</gene>
<evidence type="ECO:0000256" key="1">
    <source>
        <dbReference type="SAM" id="MobiDB-lite"/>
    </source>
</evidence>
<organism evidence="2 3">
    <name type="scientific">Desulfuromonas versatilis</name>
    <dbReference type="NCBI Taxonomy" id="2802975"/>
    <lineage>
        <taxon>Bacteria</taxon>
        <taxon>Pseudomonadati</taxon>
        <taxon>Thermodesulfobacteriota</taxon>
        <taxon>Desulfuromonadia</taxon>
        <taxon>Desulfuromonadales</taxon>
        <taxon>Desulfuromonadaceae</taxon>
        <taxon>Desulfuromonas</taxon>
    </lineage>
</organism>
<reference evidence="2 3" key="1">
    <citation type="journal article" date="2016" name="C (Basel)">
        <title>Selective Growth of and Electricity Production by Marine Exoelectrogenic Bacteria in Self-Aggregated Hydrogel of Microbially Reduced Graphene Oxide.</title>
        <authorList>
            <person name="Yoshida N."/>
            <person name="Goto Y."/>
            <person name="Miyata Y."/>
        </authorList>
    </citation>
    <scope>NUCLEOTIDE SEQUENCE [LARGE SCALE GENOMIC DNA]</scope>
    <source>
        <strain evidence="2 3">NIT-T3</strain>
    </source>
</reference>
<proteinExistence type="predicted"/>
<protein>
    <submittedName>
        <fullName evidence="2">Uncharacterized protein</fullName>
    </submittedName>
</protein>
<sequence>MEAALYSLPQAAAGNPGGVRFQNFARPDDGAIGYAVAHIHNHLGVRGKDVEPGTNGDREGLGDNGDESGPCLVQSRGERFAFFAGGIGGGADNDPGSQKPESIRPSQERPEQIRDRLLISNHAVAQRQNGGQGRRYGRNREFSRSHPDIRRAQVNGHFAAPWNLNPIFCHRRDLCFTYATREQ</sequence>
<evidence type="ECO:0000313" key="2">
    <source>
        <dbReference type="EMBL" id="BCR04888.1"/>
    </source>
</evidence>
<feature type="region of interest" description="Disordered" evidence="1">
    <location>
        <begin position="46"/>
        <end position="70"/>
    </location>
</feature>
<keyword evidence="3" id="KW-1185">Reference proteome</keyword>
<accession>A0ABN6DXN5</accession>